<dbReference type="SUPFAM" id="SSF56784">
    <property type="entry name" value="HAD-like"/>
    <property type="match status" value="1"/>
</dbReference>
<dbReference type="InterPro" id="IPR023214">
    <property type="entry name" value="HAD_sf"/>
</dbReference>
<evidence type="ECO:0000259" key="19">
    <source>
        <dbReference type="PROSITE" id="PS51371"/>
    </source>
</evidence>
<dbReference type="Gene3D" id="3.40.50.150">
    <property type="entry name" value="Vaccinia Virus protein VP39"/>
    <property type="match status" value="1"/>
</dbReference>
<dbReference type="InterPro" id="IPR036412">
    <property type="entry name" value="HAD-like_sf"/>
</dbReference>
<dbReference type="InterPro" id="IPR046342">
    <property type="entry name" value="CBS_dom_sf"/>
</dbReference>
<dbReference type="NCBIfam" id="TIGR00546">
    <property type="entry name" value="lnt"/>
    <property type="match status" value="1"/>
</dbReference>
<dbReference type="Gene3D" id="3.10.580.10">
    <property type="entry name" value="CBS-domain"/>
    <property type="match status" value="1"/>
</dbReference>
<dbReference type="InterPro" id="IPR004563">
    <property type="entry name" value="Apolipo_AcylTrfase"/>
</dbReference>
<dbReference type="Pfam" id="PF03976">
    <property type="entry name" value="PPK2"/>
    <property type="match status" value="1"/>
</dbReference>
<reference evidence="20" key="1">
    <citation type="submission" date="2020-11" db="EMBL/GenBank/DDBJ databases">
        <authorList>
            <person name="Tran Van P."/>
        </authorList>
    </citation>
    <scope>NUCLEOTIDE SEQUENCE</scope>
</reference>
<evidence type="ECO:0000313" key="20">
    <source>
        <dbReference type="EMBL" id="CAD7252841.1"/>
    </source>
</evidence>
<dbReference type="Pfam" id="PF00795">
    <property type="entry name" value="CN_hydrolase"/>
    <property type="match status" value="1"/>
</dbReference>
<name>A0A7R9AFK5_9CRUS</name>
<dbReference type="InterPro" id="IPR036318">
    <property type="entry name" value="FAD-bd_PCMH-like_sf"/>
</dbReference>
<dbReference type="GO" id="GO:0005886">
    <property type="term" value="C:plasma membrane"/>
    <property type="evidence" value="ECO:0007669"/>
    <property type="project" value="UniProtKB-SubCell"/>
</dbReference>
<dbReference type="Proteomes" id="UP000677054">
    <property type="component" value="Unassembled WGS sequence"/>
</dbReference>
<dbReference type="Gene3D" id="3.40.50.300">
    <property type="entry name" value="P-loop containing nucleotide triphosphate hydrolases"/>
    <property type="match status" value="1"/>
</dbReference>
<dbReference type="Gene3D" id="3.30.465.10">
    <property type="match status" value="1"/>
</dbReference>
<dbReference type="GO" id="GO:0016410">
    <property type="term" value="F:N-acyltransferase activity"/>
    <property type="evidence" value="ECO:0007669"/>
    <property type="project" value="InterPro"/>
</dbReference>
<dbReference type="InterPro" id="IPR003010">
    <property type="entry name" value="C-N_Hydrolase"/>
</dbReference>
<evidence type="ECO:0000256" key="9">
    <source>
        <dbReference type="ARBA" id="ARBA00022989"/>
    </source>
</evidence>
<keyword evidence="7" id="KW-0677">Repeat</keyword>
<dbReference type="GO" id="GO:0050660">
    <property type="term" value="F:flavin adenine dinucleotide binding"/>
    <property type="evidence" value="ECO:0007669"/>
    <property type="project" value="InterPro"/>
</dbReference>
<dbReference type="InterPro" id="IPR023198">
    <property type="entry name" value="PGP-like_dom2"/>
</dbReference>
<keyword evidence="9 17" id="KW-1133">Transmembrane helix</keyword>
<evidence type="ECO:0000256" key="6">
    <source>
        <dbReference type="ARBA" id="ARBA00022692"/>
    </source>
</evidence>
<keyword evidence="4" id="KW-1003">Cell membrane</keyword>
<dbReference type="NCBIfam" id="TIGR01549">
    <property type="entry name" value="HAD-SF-IA-v1"/>
    <property type="match status" value="1"/>
</dbReference>
<evidence type="ECO:0000256" key="4">
    <source>
        <dbReference type="ARBA" id="ARBA00022475"/>
    </source>
</evidence>
<evidence type="ECO:0000256" key="2">
    <source>
        <dbReference type="ARBA" id="ARBA00006337"/>
    </source>
</evidence>
<dbReference type="PANTHER" id="PTHR38686">
    <property type="entry name" value="APOLIPOPROTEIN N-ACYLTRANSFERASE"/>
    <property type="match status" value="1"/>
</dbReference>
<comment type="subcellular location">
    <subcellularLocation>
        <location evidence="1">Cell membrane</location>
        <topology evidence="1">Multi-pass membrane protein</topology>
    </subcellularLocation>
</comment>
<dbReference type="InterPro" id="IPR022300">
    <property type="entry name" value="PPK2-rel_1"/>
</dbReference>
<dbReference type="GO" id="GO:0061542">
    <property type="term" value="F:3-demethylubiquinol 3-O-methyltransferase activity"/>
    <property type="evidence" value="ECO:0007669"/>
    <property type="project" value="InterPro"/>
</dbReference>
<keyword evidence="21" id="KW-1185">Reference proteome</keyword>
<dbReference type="SUPFAM" id="SSF54631">
    <property type="entry name" value="CBS-domain pair"/>
    <property type="match status" value="1"/>
</dbReference>
<dbReference type="SMART" id="SM01091">
    <property type="entry name" value="CorC_HlyC"/>
    <property type="match status" value="1"/>
</dbReference>
<dbReference type="PROSITE" id="PS51371">
    <property type="entry name" value="CBS"/>
    <property type="match status" value="1"/>
</dbReference>
<dbReference type="GO" id="GO:0042158">
    <property type="term" value="P:lipoprotein biosynthetic process"/>
    <property type="evidence" value="ECO:0007669"/>
    <property type="project" value="InterPro"/>
</dbReference>
<dbReference type="Pfam" id="PF20154">
    <property type="entry name" value="LNT_N"/>
    <property type="match status" value="1"/>
</dbReference>
<dbReference type="Gene3D" id="3.60.110.10">
    <property type="entry name" value="Carbon-nitrogen hydrolase"/>
    <property type="match status" value="1"/>
</dbReference>
<evidence type="ECO:0000256" key="13">
    <source>
        <dbReference type="ARBA" id="ARBA00023315"/>
    </source>
</evidence>
<keyword evidence="6 17" id="KW-0812">Transmembrane</keyword>
<feature type="transmembrane region" description="Helical" evidence="17">
    <location>
        <begin position="984"/>
        <end position="1012"/>
    </location>
</feature>
<dbReference type="NCBIfam" id="TIGR01983">
    <property type="entry name" value="UbiG"/>
    <property type="match status" value="1"/>
</dbReference>
<dbReference type="Gene3D" id="3.40.50.1000">
    <property type="entry name" value="HAD superfamily/HAD-like"/>
    <property type="match status" value="1"/>
</dbReference>
<dbReference type="HAMAP" id="MF_01148">
    <property type="entry name" value="Lnt"/>
    <property type="match status" value="1"/>
</dbReference>
<dbReference type="InterPro" id="IPR027417">
    <property type="entry name" value="P-loop_NTPase"/>
</dbReference>
<dbReference type="SUPFAM" id="SSF52540">
    <property type="entry name" value="P-loop containing nucleoside triphosphate hydrolases"/>
    <property type="match status" value="1"/>
</dbReference>
<dbReference type="NCBIfam" id="TIGR01509">
    <property type="entry name" value="HAD-SF-IA-v3"/>
    <property type="match status" value="1"/>
</dbReference>
<dbReference type="Pfam" id="PF21917">
    <property type="entry name" value="NMB0537_N"/>
    <property type="match status" value="1"/>
</dbReference>
<gene>
    <name evidence="20" type="ORF">DSTB1V02_LOCUS12592</name>
</gene>
<comment type="function">
    <text evidence="14">Plays a role in the transport of magnesium and cobalt ions.</text>
</comment>
<evidence type="ECO:0000256" key="16">
    <source>
        <dbReference type="PROSITE-ProRule" id="PRU00703"/>
    </source>
</evidence>
<dbReference type="InterPro" id="IPR044751">
    <property type="entry name" value="Ion_transp-like_CBS"/>
</dbReference>
<evidence type="ECO:0000256" key="14">
    <source>
        <dbReference type="ARBA" id="ARBA00037273"/>
    </source>
</evidence>
<dbReference type="InterPro" id="IPR054115">
    <property type="entry name" value="CorC_N"/>
</dbReference>
<evidence type="ECO:0000313" key="21">
    <source>
        <dbReference type="Proteomes" id="UP000677054"/>
    </source>
</evidence>
<evidence type="ECO:0000256" key="8">
    <source>
        <dbReference type="ARBA" id="ARBA00022842"/>
    </source>
</evidence>
<organism evidence="20">
    <name type="scientific">Darwinula stevensoni</name>
    <dbReference type="NCBI Taxonomy" id="69355"/>
    <lineage>
        <taxon>Eukaryota</taxon>
        <taxon>Metazoa</taxon>
        <taxon>Ecdysozoa</taxon>
        <taxon>Arthropoda</taxon>
        <taxon>Crustacea</taxon>
        <taxon>Oligostraca</taxon>
        <taxon>Ostracoda</taxon>
        <taxon>Podocopa</taxon>
        <taxon>Podocopida</taxon>
        <taxon>Darwinulocopina</taxon>
        <taxon>Darwinuloidea</taxon>
        <taxon>Darwinulidae</taxon>
        <taxon>Darwinula</taxon>
    </lineage>
</organism>
<dbReference type="CDD" id="cd02440">
    <property type="entry name" value="AdoMet_MTases"/>
    <property type="match status" value="1"/>
</dbReference>
<dbReference type="InterPro" id="IPR022488">
    <property type="entry name" value="PPK2-related"/>
</dbReference>
<keyword evidence="8" id="KW-0460">Magnesium</keyword>
<dbReference type="NCBIfam" id="TIGR03709">
    <property type="entry name" value="PPK2_rel_1"/>
    <property type="match status" value="1"/>
</dbReference>
<dbReference type="Pfam" id="PF13489">
    <property type="entry name" value="Methyltransf_23"/>
    <property type="match status" value="1"/>
</dbReference>
<dbReference type="GO" id="GO:0006797">
    <property type="term" value="P:polyphosphate metabolic process"/>
    <property type="evidence" value="ECO:0007669"/>
    <property type="project" value="InterPro"/>
</dbReference>
<proteinExistence type="inferred from homology"/>
<dbReference type="InterPro" id="IPR045378">
    <property type="entry name" value="LNT_N"/>
</dbReference>
<dbReference type="InterPro" id="IPR036526">
    <property type="entry name" value="C-N_Hydrolase_sf"/>
</dbReference>
<dbReference type="Gene3D" id="1.10.150.240">
    <property type="entry name" value="Putative phosphatase, domain 2"/>
    <property type="match status" value="1"/>
</dbReference>
<evidence type="ECO:0000256" key="11">
    <source>
        <dbReference type="ARBA" id="ARBA00023136"/>
    </source>
</evidence>
<dbReference type="InterPro" id="IPR000644">
    <property type="entry name" value="CBS_dom"/>
</dbReference>
<dbReference type="HAMAP" id="MF_00472">
    <property type="entry name" value="UbiG"/>
    <property type="match status" value="1"/>
</dbReference>
<keyword evidence="5" id="KW-0808">Transferase</keyword>
<feature type="domain" description="CN hydrolase" evidence="18">
    <location>
        <begin position="1058"/>
        <end position="1302"/>
    </location>
</feature>
<evidence type="ECO:0000256" key="1">
    <source>
        <dbReference type="ARBA" id="ARBA00004651"/>
    </source>
</evidence>
<dbReference type="InterPro" id="IPR006439">
    <property type="entry name" value="HAD-SF_hydro_IA"/>
</dbReference>
<dbReference type="CDD" id="cd04590">
    <property type="entry name" value="CBS_pair_CorC_HlyC_assoc"/>
    <property type="match status" value="1"/>
</dbReference>
<dbReference type="SFLD" id="SFLDG01129">
    <property type="entry name" value="C1.5:_HAD__Beta-PGM__Phosphata"/>
    <property type="match status" value="1"/>
</dbReference>
<feature type="transmembrane region" description="Helical" evidence="17">
    <location>
        <begin position="943"/>
        <end position="964"/>
    </location>
</feature>
<keyword evidence="11 17" id="KW-0472">Membrane</keyword>
<evidence type="ECO:0000259" key="18">
    <source>
        <dbReference type="PROSITE" id="PS50263"/>
    </source>
</evidence>
<feature type="transmembrane region" description="Helical" evidence="17">
    <location>
        <begin position="849"/>
        <end position="868"/>
    </location>
</feature>
<accession>A0A7R9AFK5</accession>
<evidence type="ECO:0000256" key="10">
    <source>
        <dbReference type="ARBA" id="ARBA00023122"/>
    </source>
</evidence>
<dbReference type="InterPro" id="IPR016169">
    <property type="entry name" value="FAD-bd_PCMH_sub2"/>
</dbReference>
<keyword evidence="12" id="KW-0170">Cobalt</keyword>
<sequence>MMTKPTANFEQQEIDKFSQVAHQWWDKSGEFKPLHDINPLRLNWIDRQVGLAGKQVLDVGCGGGILAESMANKGAHVMGIDLSEASLEVARLHALETQTTVHYELISVEALAMNKAAHFDVVTCMEMLEHVPDPAAIITAIQRIVKPGGMVFMSTFNRNLSAYVFAVLGAEYILRMLPRGTHDYQKFITPAELARMARHTVLFDFDGTLLDTADDLANAANNALVYHGYRPFDVELLKPHASSGAMGLLGAAGFAPEHQQFEELRHRFMEFYAQNLSQHSSLYEGVSNILEKIETKGLLWGIVTNKSSRFTLPLVEQFGLDLASVVVCGDTTPNPKPSPEPLLWAAQQLNIDPTSIIYVGDARRDIVAAKAANMYSVAAAYGYCDGENPALWGADDLIHNPMGLNAIDTNAPKGLDKDATKAKTAGIVKELTELQNLLFAEGKHSVLVVVQGMDASGKDGLLKNVFSSMNPMGVQVTPFKAPTELEASHDFLWRIHAHAPAKGMIGVFNRSHYEDVLIQRVHGWITDAVARKRMAAINDFERLLKEHNNTHILKFYLHITPEQQLERLNERLTIPEKMWKHNDNDLAEAKLWPNYMKCYEDVFAKCDEIPWQIIPAGQNWYKSYLVAKALRDKLVSLKMQFPGLKTREVDDLRKFMSTPSDEPSSKTPKNLTNKNNTLSIAHLTQTVNRALLLKPKTLADLQYTLSEAQKEGLFDADTLSMLEGAIQVNSQNAGDIMVPRSQITFINVTSPLQTIIDTVNTYAHSRYPVYEGQKDHVLGILLAKDLLRFVGKADQFDLREDDSDTIGGLVARMHGRVPKRGSIIHIDGFSFEVIRGDARVLATLSFAPFGFWPLQLMSYLVLFVLLLSPSYRYRLLTCFVFATTHFATGLWWLWESLHTHGGIPNLLAILAVILLASFLALFPTVAASISLKLIDKLHQTRFFFLLSSAMASCFALNDFLRGFVLSGLPWLATGYAHTDSPLIVFAPLFGVYGIGFIVFLICALCANALTLYWRYGALPRRVGIITLVSGAFLLGSYTLLHHHWWARPSGKPLVVASIQGNISQSIKFSADGLQLSYDTYIKALENQNVDLVITPESAHPVALAQVMDQVGERIIHATKTHRTYYLLGAISEDSATDYANSAYVMNPEGQFYYRYDKHHLVPFGEYIPDFFEWFVKLLQMPFGEFQAGALVQNPVRIKSLWIAPNICYEDLFGEAIARSIRQNSQKGMQPHILANLTNLGWFGQIMVLDQHLQIGRMRAFETQKPIIRTTNTGITAYIGADGQILAQLPSATRAILKTTIQGYQGLTPYVQWENWPMLGLWTCLGVLALIARLMQRA</sequence>
<protein>
    <recommendedName>
        <fullName evidence="15">Magnesium and cobalt efflux protein CorC</fullName>
    </recommendedName>
</protein>
<comment type="similarity">
    <text evidence="2">Belongs to the UPF0053 family.</text>
</comment>
<dbReference type="SUPFAM" id="SSF56176">
    <property type="entry name" value="FAD-binding/transporter-associated domain-like"/>
    <property type="match status" value="1"/>
</dbReference>
<keyword evidence="10 16" id="KW-0129">CBS domain</keyword>
<dbReference type="GO" id="GO:0010420">
    <property type="term" value="F:polyprenyldihydroxybenzoate methyltransferase activity"/>
    <property type="evidence" value="ECO:0007669"/>
    <property type="project" value="InterPro"/>
</dbReference>
<dbReference type="InterPro" id="IPR041492">
    <property type="entry name" value="HAD_2"/>
</dbReference>
<dbReference type="GO" id="GO:0016776">
    <property type="term" value="F:phosphotransferase activity, phosphate group as acceptor"/>
    <property type="evidence" value="ECO:0007669"/>
    <property type="project" value="InterPro"/>
</dbReference>
<dbReference type="InterPro" id="IPR010233">
    <property type="entry name" value="UbiG_MeTrfase"/>
</dbReference>
<feature type="transmembrane region" description="Helical" evidence="17">
    <location>
        <begin position="906"/>
        <end position="931"/>
    </location>
</feature>
<dbReference type="UniPathway" id="UPA00232"/>
<keyword evidence="3" id="KW-0813">Transport</keyword>
<dbReference type="SUPFAM" id="SSF53335">
    <property type="entry name" value="S-adenosyl-L-methionine-dependent methyltransferases"/>
    <property type="match status" value="1"/>
</dbReference>
<evidence type="ECO:0000256" key="15">
    <source>
        <dbReference type="ARBA" id="ARBA00040729"/>
    </source>
</evidence>
<feature type="transmembrane region" description="Helical" evidence="17">
    <location>
        <begin position="875"/>
        <end position="894"/>
    </location>
</feature>
<evidence type="ECO:0000256" key="12">
    <source>
        <dbReference type="ARBA" id="ARBA00023285"/>
    </source>
</evidence>
<dbReference type="InterPro" id="IPR029063">
    <property type="entry name" value="SAM-dependent_MTases_sf"/>
</dbReference>
<keyword evidence="13" id="KW-0012">Acyltransferase</keyword>
<dbReference type="PROSITE" id="PS50263">
    <property type="entry name" value="CN_HYDROLASE"/>
    <property type="match status" value="1"/>
</dbReference>
<feature type="domain" description="CBS" evidence="19">
    <location>
        <begin position="737"/>
        <end position="798"/>
    </location>
</feature>
<dbReference type="InterPro" id="IPR005170">
    <property type="entry name" value="Transptr-assoc_dom"/>
</dbReference>
<dbReference type="Pfam" id="PF13419">
    <property type="entry name" value="HAD_2"/>
    <property type="match status" value="1"/>
</dbReference>
<feature type="transmembrane region" description="Helical" evidence="17">
    <location>
        <begin position="1024"/>
        <end position="1045"/>
    </location>
</feature>
<dbReference type="PANTHER" id="PTHR38686:SF1">
    <property type="entry name" value="APOLIPOPROTEIN N-ACYLTRANSFERASE"/>
    <property type="match status" value="1"/>
</dbReference>
<feature type="non-terminal residue" evidence="20">
    <location>
        <position position="1"/>
    </location>
</feature>
<dbReference type="CDD" id="cd07571">
    <property type="entry name" value="ALP_N-acyl_transferase"/>
    <property type="match status" value="1"/>
</dbReference>
<evidence type="ECO:0000256" key="3">
    <source>
        <dbReference type="ARBA" id="ARBA00022448"/>
    </source>
</evidence>
<evidence type="ECO:0000256" key="7">
    <source>
        <dbReference type="ARBA" id="ARBA00022737"/>
    </source>
</evidence>
<dbReference type="SUPFAM" id="SSF56317">
    <property type="entry name" value="Carbon-nitrogen hydrolase"/>
    <property type="match status" value="1"/>
</dbReference>
<dbReference type="EMBL" id="LR904448">
    <property type="protein sequence ID" value="CAD7252841.1"/>
    <property type="molecule type" value="Genomic_DNA"/>
</dbReference>
<dbReference type="Pfam" id="PF00571">
    <property type="entry name" value="CBS"/>
    <property type="match status" value="1"/>
</dbReference>
<evidence type="ECO:0000256" key="5">
    <source>
        <dbReference type="ARBA" id="ARBA00022679"/>
    </source>
</evidence>
<evidence type="ECO:0000256" key="17">
    <source>
        <dbReference type="SAM" id="Phobius"/>
    </source>
</evidence>
<dbReference type="SFLD" id="SFLDS00003">
    <property type="entry name" value="Haloacid_Dehalogenase"/>
    <property type="match status" value="1"/>
</dbReference>
<dbReference type="EMBL" id="CAJPEV010004931">
    <property type="protein sequence ID" value="CAG0902501.1"/>
    <property type="molecule type" value="Genomic_DNA"/>
</dbReference>
<dbReference type="OrthoDB" id="3265906at2759"/>